<geneLocation type="plasmid" evidence="6">
    <name>parsfin7</name>
</geneLocation>
<keyword evidence="2 4" id="KW-0067">ATP-binding</keyword>
<dbReference type="PROSITE" id="PS50893">
    <property type="entry name" value="ABC_TRANSPORTER_2"/>
    <property type="match status" value="1"/>
</dbReference>
<gene>
    <name evidence="4" type="primary">fhuC</name>
    <name evidence="4" type="ORF">ArsFIN_50700</name>
    <name evidence="5" type="ORF">QE258_24705</name>
</gene>
<dbReference type="InterPro" id="IPR003439">
    <property type="entry name" value="ABC_transporter-like_ATP-bd"/>
</dbReference>
<dbReference type="SUPFAM" id="SSF52540">
    <property type="entry name" value="P-loop containing nucleoside triphosphate hydrolases"/>
    <property type="match status" value="1"/>
</dbReference>
<dbReference type="InterPro" id="IPR003593">
    <property type="entry name" value="AAA+_ATPase"/>
</dbReference>
<dbReference type="Proteomes" id="UP000295134">
    <property type="component" value="Plasmid pArsFIN7"/>
</dbReference>
<geneLocation type="plasmid" evidence="5 7">
    <name>paNv_CAN5</name>
</geneLocation>
<evidence type="ECO:0000259" key="3">
    <source>
        <dbReference type="PROSITE" id="PS50893"/>
    </source>
</evidence>
<dbReference type="EC" id="3.6.3.34" evidence="4"/>
<dbReference type="AlphaFoldDB" id="A0A4P7L169"/>
<keyword evidence="1" id="KW-0547">Nucleotide-binding</keyword>
<evidence type="ECO:0000313" key="4">
    <source>
        <dbReference type="EMBL" id="QBY46459.1"/>
    </source>
</evidence>
<dbReference type="PANTHER" id="PTHR42794:SF2">
    <property type="entry name" value="ABC TRANSPORTER ATP-BINDING PROTEIN"/>
    <property type="match status" value="1"/>
</dbReference>
<geneLocation type="plasmid" evidence="4">
    <name>pArsFIN7</name>
</geneLocation>
<dbReference type="EMBL" id="CP038619">
    <property type="protein sequence ID" value="QBY46459.1"/>
    <property type="molecule type" value="Genomic_DNA"/>
</dbReference>
<reference evidence="5" key="2">
    <citation type="submission" date="2023-04" db="EMBL/GenBank/DDBJ databases">
        <title>Genome dynamics across the evolutionary transition to endosymbiosis.</title>
        <authorList>
            <person name="Siozios S."/>
            <person name="Nadal-Jimenez P."/>
            <person name="Azagi T."/>
            <person name="Sprong H."/>
            <person name="Frost C.L."/>
            <person name="Parratt S.R."/>
            <person name="Taylor G."/>
            <person name="Brettell L."/>
            <person name="Lew K.C."/>
            <person name="Croft L."/>
            <person name="King K.C."/>
            <person name="Brockhurst M.A."/>
            <person name="Hypsa V."/>
            <person name="Novakova E."/>
            <person name="Darby A.C."/>
            <person name="Hurst G.D.D."/>
        </authorList>
    </citation>
    <scope>NUCLEOTIDE SEQUENCE</scope>
    <source>
        <strain evidence="5">ANv_CAN</strain>
        <plasmid evidence="5">paNv_CAN5</plasmid>
    </source>
</reference>
<dbReference type="CDD" id="cd03214">
    <property type="entry name" value="ABC_Iron-Siderophores_B12_Hemin"/>
    <property type="match status" value="1"/>
</dbReference>
<keyword evidence="7" id="KW-1185">Reference proteome</keyword>
<dbReference type="InterPro" id="IPR027417">
    <property type="entry name" value="P-loop_NTPase"/>
</dbReference>
<dbReference type="EMBL" id="CP123528">
    <property type="protein sequence ID" value="WGM08603.1"/>
    <property type="molecule type" value="Genomic_DNA"/>
</dbReference>
<organism evidence="4 6">
    <name type="scientific">Arsenophonus nasoniae</name>
    <name type="common">son-killer infecting Nasonia vitripennis</name>
    <dbReference type="NCBI Taxonomy" id="638"/>
    <lineage>
        <taxon>Bacteria</taxon>
        <taxon>Pseudomonadati</taxon>
        <taxon>Pseudomonadota</taxon>
        <taxon>Gammaproteobacteria</taxon>
        <taxon>Enterobacterales</taxon>
        <taxon>Morganellaceae</taxon>
        <taxon>Arsenophonus</taxon>
    </lineage>
</organism>
<evidence type="ECO:0000313" key="7">
    <source>
        <dbReference type="Proteomes" id="UP001177592"/>
    </source>
</evidence>
<dbReference type="GO" id="GO:0016887">
    <property type="term" value="F:ATP hydrolysis activity"/>
    <property type="evidence" value="ECO:0007669"/>
    <property type="project" value="InterPro"/>
</dbReference>
<dbReference type="PANTHER" id="PTHR42794">
    <property type="entry name" value="HEMIN IMPORT ATP-BINDING PROTEIN HMUV"/>
    <property type="match status" value="1"/>
</dbReference>
<reference evidence="4 6" key="1">
    <citation type="submission" date="2019-03" db="EMBL/GenBank/DDBJ databases">
        <title>Long-read sequencing reveals hyperdense prophage content in a complex bacterial symbiont genome.</title>
        <authorList>
            <person name="Frost C.L."/>
            <person name="Siozios S."/>
            <person name="Nadal-Jimenez P."/>
            <person name="Brockhurst M.A."/>
            <person name="King K.C."/>
            <person name="Darby A.C."/>
            <person name="Hurst G.D.D."/>
        </authorList>
    </citation>
    <scope>NUCLEOTIDE SEQUENCE [LARGE SCALE GENOMIC DNA]</scope>
    <source>
        <strain evidence="4 6">FIN</strain>
        <plasmid evidence="6">parsfin7</plasmid>
        <plasmid evidence="4">pArsFIN7</plasmid>
    </source>
</reference>
<evidence type="ECO:0000313" key="6">
    <source>
        <dbReference type="Proteomes" id="UP000295134"/>
    </source>
</evidence>
<protein>
    <submittedName>
        <fullName evidence="5">ABC transporter ATP-binding protein</fullName>
    </submittedName>
    <submittedName>
        <fullName evidence="4">Iron(3+)-hydroxamate import ATP-binding protein FhuC</fullName>
        <ecNumber evidence="4">3.6.3.34</ecNumber>
    </submittedName>
</protein>
<name>A0A4P7L169_9GAMM</name>
<proteinExistence type="predicted"/>
<dbReference type="KEGG" id="ans:ArsFIN_50700"/>
<sequence>MTQLTLSRVSVTLHRRQLLADVSLTWPAAQIGGIIGPNGSGKSTLLKAINRILPCSGNISYFDRPLDLETSRISYVPQLNRSDSALSTFEMVLLGTVRQLGWRVSTAQADAVEQAMAECGISALADRPFNRLSGGQRQLVMLAQAFVAQPQIILLDEPTSTLDIHHQLRVLNQIADYSRRHRCITLLVIHDLGLALRYCHSLTLLEHGRVVCHGETHMMMWHPMISRTFGVDIESGVSPQGYQYLLPTGLPLSAAQNILFSQGKNPCTL</sequence>
<dbReference type="RefSeq" id="WP_026824303.1">
    <property type="nucleotide sequence ID" value="NZ_CP038619.1"/>
</dbReference>
<dbReference type="PROSITE" id="PS00211">
    <property type="entry name" value="ABC_TRANSPORTER_1"/>
    <property type="match status" value="1"/>
</dbReference>
<keyword evidence="4" id="KW-0614">Plasmid</keyword>
<dbReference type="Gene3D" id="3.40.50.300">
    <property type="entry name" value="P-loop containing nucleotide triphosphate hydrolases"/>
    <property type="match status" value="1"/>
</dbReference>
<dbReference type="Proteomes" id="UP001177592">
    <property type="component" value="Plasmid paNv_CAN5"/>
</dbReference>
<evidence type="ECO:0000256" key="1">
    <source>
        <dbReference type="ARBA" id="ARBA00022741"/>
    </source>
</evidence>
<accession>A0A4P7L169</accession>
<evidence type="ECO:0000256" key="2">
    <source>
        <dbReference type="ARBA" id="ARBA00022840"/>
    </source>
</evidence>
<dbReference type="GO" id="GO:0005524">
    <property type="term" value="F:ATP binding"/>
    <property type="evidence" value="ECO:0007669"/>
    <property type="project" value="UniProtKB-KW"/>
</dbReference>
<dbReference type="Pfam" id="PF00005">
    <property type="entry name" value="ABC_tran"/>
    <property type="match status" value="1"/>
</dbReference>
<keyword evidence="4" id="KW-0378">Hydrolase</keyword>
<evidence type="ECO:0000313" key="5">
    <source>
        <dbReference type="EMBL" id="WGM08603.1"/>
    </source>
</evidence>
<feature type="domain" description="ABC transporter" evidence="3">
    <location>
        <begin position="4"/>
        <end position="232"/>
    </location>
</feature>
<dbReference type="GeneID" id="39751115"/>
<dbReference type="InterPro" id="IPR017871">
    <property type="entry name" value="ABC_transporter-like_CS"/>
</dbReference>
<dbReference type="SMART" id="SM00382">
    <property type="entry name" value="AAA"/>
    <property type="match status" value="1"/>
</dbReference>